<dbReference type="PROSITE" id="PS00028">
    <property type="entry name" value="ZINC_FINGER_C2H2_1"/>
    <property type="match status" value="1"/>
</dbReference>
<feature type="region of interest" description="Disordered" evidence="5">
    <location>
        <begin position="275"/>
        <end position="311"/>
    </location>
</feature>
<feature type="region of interest" description="Disordered" evidence="5">
    <location>
        <begin position="566"/>
        <end position="605"/>
    </location>
</feature>
<evidence type="ECO:0000259" key="6">
    <source>
        <dbReference type="PROSITE" id="PS51011"/>
    </source>
</evidence>
<dbReference type="SMART" id="SM01014">
    <property type="entry name" value="ARID"/>
    <property type="match status" value="1"/>
</dbReference>
<dbReference type="InterPro" id="IPR003150">
    <property type="entry name" value="DNA-bd_RFX"/>
</dbReference>
<evidence type="ECO:0000256" key="1">
    <source>
        <dbReference type="ARBA" id="ARBA00022853"/>
    </source>
</evidence>
<dbReference type="SMART" id="SM00501">
    <property type="entry name" value="BRIGHT"/>
    <property type="match status" value="1"/>
</dbReference>
<evidence type="ECO:0000313" key="9">
    <source>
        <dbReference type="Proteomes" id="UP000678499"/>
    </source>
</evidence>
<feature type="compositionally biased region" description="Basic and acidic residues" evidence="5">
    <location>
        <begin position="975"/>
        <end position="993"/>
    </location>
</feature>
<dbReference type="InterPro" id="IPR036388">
    <property type="entry name" value="WH-like_DNA-bd_sf"/>
</dbReference>
<sequence>MSEVLNKDPDTYDRERREFIRTLRSFHQSRGTPIPRAPRINGKEVDLYLLFSLVSSRGGYEKVNHTNEWSDFLPNFLGWKDCANGAVALKHLYLRYLDHYEKIHRGVEVEDAEDIGDDSGLGLGGSRRHRRGGFHSVHTVPLSYNHSQHILTESVRQQCELAPVSVTPSTYEKVLLSLSSSLPNEQEFALNILTLLCSEGSKDPLRLEKCPALIDYLLFHAGVFRDESLHLLSKEYVERHELPDMASYWAEAIPNRAIRETLLYAPPVVHQVPVGKKPRTSMPAPSPDAMEIGEKTEEGDGSNEHQERLSDCDSVEMDGVKEEEEVDADCLSARRVWGETVAHEPELAASLFSPARGLGATDRRGVKASRVALIIHNASFEEHNVPTLAANPACLRFLLMCIHAAAGGGTGVQLSHIGWSTLANLAPEVRLLDPDADRVSAQVLRTVTTSLLESADRAHIMGALEALARLASREGNEENLCAFLPESVYYRICELMTVEDILLLLVTLETLLALTSIGGKVCNSIAERAPGSVDALVSLLTIEAQSYGSKACILMRVIETTTTSTVPGGVTSSGMGEEETSVSVDDASRRGLVKNTPPASRSTSPALPMMIQMQNSSAVGTGTPIRTYGVPDGRVVVAKTVGMRPQMMRPDGTVSNGPLTPQGAVGPRQSGAIATATPGPVQIQASNVQFRSPQPHQVRPAAQITGVVRPGNIVLVNSAQPVGIQSQQRLTVGKTYDAATGKVETTHVVSNSTTETEHESYAVQWITANYETKAGASIEQSELYKHYMVGMSSNKRERLPPQTFAYCLRMVFGSQVGPFQKKLPGGAINHYHYFGIAKRQAPLAMTSTATTAVQQPTSTTMPTTVSSTTPGSVPTTVMANGAVGNYVRAPTGGPQPHVVRQQVVSLRHAAPAPPSVTTAAVAPVIVPATQAVTTQVAAQNGSIPRLQPGSPILKAQLSTPPRNTQSGGTTTRQSRANERRERNHELGFGRADDPSDGGYAHRVGLAAASNAAADGEKFYDGGRRRPTPAAAAATTTTTAVVTLTESVSPPLQMPPLTAKNSTTEDADDQHRQQQQQQPQPQQQQTNSSSLIKSLLATKVSQNLEKLRKRKVEDEEGKMRGTEAPCEAIKNQMSTGEGFNLSFAGVGDHCADGNNAVPRTALVSQPATTSSTPTLVVQPGQQSQQVYVQRTNGANYVVVSSSVASASGIAAVQQSPVMVQAVSSGASILVASNAEAPQPSLVTTSTVQKHHLAVNDVSKQGKGLLAEMLEREVHNELPANGTIDREIRISEKGLELVPRPGSDEVLVNGAGDDCSSLKRKLNEPLLDEPAAKRAASSTSLDVDNNGRIQCLDGINDDGMLTDDDLRIACLDGVNDESPSTSSFCTDQGVGTSADSAYTSVVVLNQGQAFIPHTQSGGQPRMATLTPSQAAQMAQRRRIELPHVCLNPETCGEPGCTEKFLDSLEENRAATMSTASVQVAAGVQAAPQVQGAGTQGGLKILLVPQPGGGTQKLALVAGSQQLIQQPHQIAVQHSPGAGGQQTATVVVSAPHGVMHHQQLIQTSAALTQVQTGTVTYAAQSQQVVSVSGHPSGMATMTRVQAPTAPMQQRGMVRPSDPSQTMPSAQAQVRFVQPSQPTRVITPSAPSATIQPSASIVRLPSLAVVRPAAGPQSGSVAPAPPPAPGMQTAAGPVVASKSLPKDEFLCEWAGCTTAFKHANEVYPHACAFHCGDPSSTEEMTCLWGKCDAMKRKRFSIMTHLLDKHCNEAALKVSLNRRKRTAMGLPCPPEPEIVTPSTHAGYAPNAAYQAIRRHALEGVQQACKQEDKEGPVTKSIRLTAALILKNMVTYSDHAKKMLKCHESELANVAASNVESSRTVAQILFDLQSYKSSVAAS</sequence>
<evidence type="ECO:0000256" key="5">
    <source>
        <dbReference type="SAM" id="MobiDB-lite"/>
    </source>
</evidence>
<name>A0A7R9BP26_9CRUS</name>
<keyword evidence="1" id="KW-0156">Chromatin regulator</keyword>
<dbReference type="Proteomes" id="UP000678499">
    <property type="component" value="Unassembled WGS sequence"/>
</dbReference>
<protein>
    <recommendedName>
        <fullName evidence="10">AT-rich interactive domain-containing protein 2</fullName>
    </recommendedName>
</protein>
<keyword evidence="9" id="KW-1185">Reference proteome</keyword>
<dbReference type="InterPro" id="IPR036431">
    <property type="entry name" value="ARID_dom_sf"/>
</dbReference>
<feature type="compositionally biased region" description="Polar residues" evidence="5">
    <location>
        <begin position="956"/>
        <end position="974"/>
    </location>
</feature>
<keyword evidence="4" id="KW-0539">Nucleus</keyword>
<dbReference type="InterPro" id="IPR001606">
    <property type="entry name" value="ARID_dom"/>
</dbReference>
<evidence type="ECO:0000259" key="7">
    <source>
        <dbReference type="PROSITE" id="PS51526"/>
    </source>
</evidence>
<dbReference type="GO" id="GO:0006325">
    <property type="term" value="P:chromatin organization"/>
    <property type="evidence" value="ECO:0007669"/>
    <property type="project" value="UniProtKB-KW"/>
</dbReference>
<feature type="region of interest" description="Disordered" evidence="5">
    <location>
        <begin position="1666"/>
        <end position="1687"/>
    </location>
</feature>
<dbReference type="PANTHER" id="PTHR22970:SF14">
    <property type="entry name" value="AT-RICH INTERACTIVE DOMAIN-CONTAINING PROTEIN 2"/>
    <property type="match status" value="1"/>
</dbReference>
<dbReference type="SUPFAM" id="SSF46774">
    <property type="entry name" value="ARID-like"/>
    <property type="match status" value="1"/>
</dbReference>
<dbReference type="PANTHER" id="PTHR22970">
    <property type="entry name" value="AT-RICH INTERACTIVE DOMAIN-CONTAINING PROTEIN 2"/>
    <property type="match status" value="1"/>
</dbReference>
<dbReference type="EMBL" id="CAJPEX010000940">
    <property type="protein sequence ID" value="CAG0917702.1"/>
    <property type="molecule type" value="Genomic_DNA"/>
</dbReference>
<dbReference type="InterPro" id="IPR013087">
    <property type="entry name" value="Znf_C2H2_type"/>
</dbReference>
<dbReference type="InterPro" id="IPR052406">
    <property type="entry name" value="Chromatin_Remodeling_Comp"/>
</dbReference>
<feature type="region of interest" description="Disordered" evidence="5">
    <location>
        <begin position="852"/>
        <end position="872"/>
    </location>
</feature>
<dbReference type="PROSITE" id="PS51011">
    <property type="entry name" value="ARID"/>
    <property type="match status" value="1"/>
</dbReference>
<evidence type="ECO:0008006" key="10">
    <source>
        <dbReference type="Google" id="ProtNLM"/>
    </source>
</evidence>
<evidence type="ECO:0000256" key="4">
    <source>
        <dbReference type="ARBA" id="ARBA00023242"/>
    </source>
</evidence>
<dbReference type="Pfam" id="PF02257">
    <property type="entry name" value="RFX_DNA_binding"/>
    <property type="match status" value="1"/>
</dbReference>
<feature type="compositionally biased region" description="Low complexity" evidence="5">
    <location>
        <begin position="853"/>
        <end position="872"/>
    </location>
</feature>
<feature type="region of interest" description="Disordered" evidence="5">
    <location>
        <begin position="1044"/>
        <end position="1088"/>
    </location>
</feature>
<dbReference type="Gene3D" id="1.10.150.60">
    <property type="entry name" value="ARID DNA-binding domain"/>
    <property type="match status" value="1"/>
</dbReference>
<feature type="domain" description="RFX-type winged-helix" evidence="7">
    <location>
        <begin position="762"/>
        <end position="840"/>
    </location>
</feature>
<keyword evidence="2" id="KW-0805">Transcription regulation</keyword>
<dbReference type="EMBL" id="OA882977">
    <property type="protein sequence ID" value="CAD7277550.1"/>
    <property type="molecule type" value="Genomic_DNA"/>
</dbReference>
<feature type="domain" description="ARID" evidence="6">
    <location>
        <begin position="13"/>
        <end position="105"/>
    </location>
</feature>
<evidence type="ECO:0000256" key="2">
    <source>
        <dbReference type="ARBA" id="ARBA00023015"/>
    </source>
</evidence>
<feature type="region of interest" description="Disordered" evidence="5">
    <location>
        <begin position="942"/>
        <end position="1001"/>
    </location>
</feature>
<feature type="compositionally biased region" description="Basic and acidic residues" evidence="5">
    <location>
        <begin position="292"/>
        <end position="311"/>
    </location>
</feature>
<feature type="compositionally biased region" description="Low complexity" evidence="5">
    <location>
        <begin position="1027"/>
        <end position="1036"/>
    </location>
</feature>
<dbReference type="Pfam" id="PF01388">
    <property type="entry name" value="ARID"/>
    <property type="match status" value="1"/>
</dbReference>
<proteinExistence type="predicted"/>
<dbReference type="OrthoDB" id="338531at2759"/>
<accession>A0A7R9BP26</accession>
<evidence type="ECO:0000256" key="3">
    <source>
        <dbReference type="ARBA" id="ARBA00023163"/>
    </source>
</evidence>
<feature type="compositionally biased region" description="Low complexity" evidence="5">
    <location>
        <begin position="1072"/>
        <end position="1084"/>
    </location>
</feature>
<feature type="region of interest" description="Disordered" evidence="5">
    <location>
        <begin position="1017"/>
        <end position="1036"/>
    </location>
</feature>
<dbReference type="GO" id="GO:0003677">
    <property type="term" value="F:DNA binding"/>
    <property type="evidence" value="ECO:0007669"/>
    <property type="project" value="InterPro"/>
</dbReference>
<dbReference type="GO" id="GO:0006355">
    <property type="term" value="P:regulation of DNA-templated transcription"/>
    <property type="evidence" value="ECO:0007669"/>
    <property type="project" value="InterPro"/>
</dbReference>
<dbReference type="PROSITE" id="PS51526">
    <property type="entry name" value="RFX_DBD"/>
    <property type="match status" value="1"/>
</dbReference>
<dbReference type="Gene3D" id="1.10.10.10">
    <property type="entry name" value="Winged helix-like DNA-binding domain superfamily/Winged helix DNA-binding domain"/>
    <property type="match status" value="1"/>
</dbReference>
<gene>
    <name evidence="8" type="ORF">NMOB1V02_LOCUS5280</name>
</gene>
<reference evidence="8" key="1">
    <citation type="submission" date="2020-11" db="EMBL/GenBank/DDBJ databases">
        <authorList>
            <person name="Tran Van P."/>
        </authorList>
    </citation>
    <scope>NUCLEOTIDE SEQUENCE</scope>
</reference>
<organism evidence="8">
    <name type="scientific">Notodromas monacha</name>
    <dbReference type="NCBI Taxonomy" id="399045"/>
    <lineage>
        <taxon>Eukaryota</taxon>
        <taxon>Metazoa</taxon>
        <taxon>Ecdysozoa</taxon>
        <taxon>Arthropoda</taxon>
        <taxon>Crustacea</taxon>
        <taxon>Oligostraca</taxon>
        <taxon>Ostracoda</taxon>
        <taxon>Podocopa</taxon>
        <taxon>Podocopida</taxon>
        <taxon>Cypridocopina</taxon>
        <taxon>Cypridoidea</taxon>
        <taxon>Cyprididae</taxon>
        <taxon>Notodromas</taxon>
    </lineage>
</organism>
<keyword evidence="3" id="KW-0804">Transcription</keyword>
<evidence type="ECO:0000313" key="8">
    <source>
        <dbReference type="EMBL" id="CAD7277550.1"/>
    </source>
</evidence>